<dbReference type="PANTHER" id="PTHR36978">
    <property type="entry name" value="P-LOOP CONTAINING NUCLEOTIDE TRIPHOSPHATE HYDROLASE"/>
    <property type="match status" value="1"/>
</dbReference>
<accession>A0A812MVZ0</accession>
<keyword evidence="8" id="KW-1185">Reference proteome</keyword>
<comment type="caution">
    <text evidence="7">The sequence shown here is derived from an EMBL/GenBank/DDBJ whole genome shotgun (WGS) entry which is preliminary data.</text>
</comment>
<proteinExistence type="predicted"/>
<dbReference type="Pfam" id="PF17784">
    <property type="entry name" value="Sulfotransfer_4"/>
    <property type="match status" value="1"/>
</dbReference>
<dbReference type="GO" id="GO:0055085">
    <property type="term" value="P:transmembrane transport"/>
    <property type="evidence" value="ECO:0007669"/>
    <property type="project" value="InterPro"/>
</dbReference>
<evidence type="ECO:0000256" key="4">
    <source>
        <dbReference type="ARBA" id="ARBA00022989"/>
    </source>
</evidence>
<gene>
    <name evidence="7" type="primary">SLC35B2</name>
    <name evidence="7" type="ORF">SNEC2469_LOCUS7047</name>
</gene>
<evidence type="ECO:0000256" key="5">
    <source>
        <dbReference type="ARBA" id="ARBA00023136"/>
    </source>
</evidence>
<evidence type="ECO:0000256" key="2">
    <source>
        <dbReference type="ARBA" id="ARBA00022448"/>
    </source>
</evidence>
<dbReference type="Gene3D" id="3.40.50.300">
    <property type="entry name" value="P-loop containing nucleotide triphosphate hydrolases"/>
    <property type="match status" value="1"/>
</dbReference>
<dbReference type="GO" id="GO:0016020">
    <property type="term" value="C:membrane"/>
    <property type="evidence" value="ECO:0007669"/>
    <property type="project" value="UniProtKB-SubCell"/>
</dbReference>
<comment type="subcellular location">
    <subcellularLocation>
        <location evidence="1">Membrane</location>
        <topology evidence="1">Multi-pass membrane protein</topology>
    </subcellularLocation>
</comment>
<dbReference type="InterPro" id="IPR013657">
    <property type="entry name" value="SCL35B1-4/HUT1"/>
</dbReference>
<organism evidence="7 8">
    <name type="scientific">Symbiodinium necroappetens</name>
    <dbReference type="NCBI Taxonomy" id="1628268"/>
    <lineage>
        <taxon>Eukaryota</taxon>
        <taxon>Sar</taxon>
        <taxon>Alveolata</taxon>
        <taxon>Dinophyceae</taxon>
        <taxon>Suessiales</taxon>
        <taxon>Symbiodiniaceae</taxon>
        <taxon>Symbiodinium</taxon>
    </lineage>
</organism>
<keyword evidence="4 6" id="KW-1133">Transmembrane helix</keyword>
<dbReference type="Pfam" id="PF08449">
    <property type="entry name" value="UAA"/>
    <property type="match status" value="1"/>
</dbReference>
<evidence type="ECO:0000256" key="3">
    <source>
        <dbReference type="ARBA" id="ARBA00022692"/>
    </source>
</evidence>
<keyword evidence="5 6" id="KW-0472">Membrane</keyword>
<evidence type="ECO:0000313" key="8">
    <source>
        <dbReference type="Proteomes" id="UP000601435"/>
    </source>
</evidence>
<name>A0A812MVZ0_9DINO</name>
<dbReference type="OrthoDB" id="1601at2759"/>
<sequence length="612" mass="68634">MLVKGGAERSKVNARIQRTLGHYEVIMGLPAACFWEELVQAFPKAKVILTDLEEDQWWLSTSKAKEALARDVPGVPLNNSPVRHWLQRIFAPSYGKFCAFLRFYWAAKLGYSEGQVSEHVARRRFREHTSYVKARMASAYDASHLLVYNVMDGWTPLCSFLGLKEPEDGFPEVRYKNRDKSQPEWFGRVTGMTLLFHPDGVMISLLRRELLSNAVTGFSFATLLLFVLFLLEGPTPAGLVYLAVLGTIWTAYVVMYETMYKIPFLFVLSTTLKCLLIAGSLQTSSVIYGVLKEQARSRFQRQDPFGSGASHESTYVDGLLLLATTKRVSLGASPLAFSSFAVTNEVSSWAGYEVMRYFSYRVQVMSKSAKMLPTMIVGRAWLGKRYSPPEHLGSPEKGDLVCRYLRAVLALCCVFAMHCADEWDRTHPEDQPRSEAKQPQEWLMGVLMLGIFFIADSYTSTIQEGLYQEKGLTEVQMMLGGNLLGLTVSMARIASSFSKISASIDNMSMSSQGLGMFWRLLGLGALAVTVLIEANTRGTTGVSRQVTARAIILGYCWVKRDCHMSGPVHSGGCLHPHAGREGERERERERERDIYIYVCVCQYLTLGAFRHG</sequence>
<dbReference type="PANTHER" id="PTHR36978:SF4">
    <property type="entry name" value="P-LOOP CONTAINING NUCLEOSIDE TRIPHOSPHATE HYDROLASE PROTEIN"/>
    <property type="match status" value="1"/>
</dbReference>
<dbReference type="AlphaFoldDB" id="A0A812MVZ0"/>
<reference evidence="7" key="1">
    <citation type="submission" date="2021-02" db="EMBL/GenBank/DDBJ databases">
        <authorList>
            <person name="Dougan E. K."/>
            <person name="Rhodes N."/>
            <person name="Thang M."/>
            <person name="Chan C."/>
        </authorList>
    </citation>
    <scope>NUCLEOTIDE SEQUENCE</scope>
</reference>
<keyword evidence="2" id="KW-0813">Transport</keyword>
<evidence type="ECO:0000256" key="6">
    <source>
        <dbReference type="SAM" id="Phobius"/>
    </source>
</evidence>
<dbReference type="Proteomes" id="UP000601435">
    <property type="component" value="Unassembled WGS sequence"/>
</dbReference>
<feature type="transmembrane region" description="Helical" evidence="6">
    <location>
        <begin position="238"/>
        <end position="256"/>
    </location>
</feature>
<protein>
    <submittedName>
        <fullName evidence="7">SLC35B2 protein</fullName>
    </submittedName>
</protein>
<keyword evidence="3 6" id="KW-0812">Transmembrane</keyword>
<evidence type="ECO:0000313" key="7">
    <source>
        <dbReference type="EMBL" id="CAE7288106.1"/>
    </source>
</evidence>
<dbReference type="InterPro" id="IPR040632">
    <property type="entry name" value="Sulfotransfer_4"/>
</dbReference>
<feature type="transmembrane region" description="Helical" evidence="6">
    <location>
        <begin position="211"/>
        <end position="231"/>
    </location>
</feature>
<evidence type="ECO:0000256" key="1">
    <source>
        <dbReference type="ARBA" id="ARBA00004141"/>
    </source>
</evidence>
<dbReference type="EMBL" id="CAJNJA010012086">
    <property type="protein sequence ID" value="CAE7288106.1"/>
    <property type="molecule type" value="Genomic_DNA"/>
</dbReference>
<dbReference type="InterPro" id="IPR027417">
    <property type="entry name" value="P-loop_NTPase"/>
</dbReference>